<organism evidence="2 3">
    <name type="scientific">Microvirga subterranea</name>
    <dbReference type="NCBI Taxonomy" id="186651"/>
    <lineage>
        <taxon>Bacteria</taxon>
        <taxon>Pseudomonadati</taxon>
        <taxon>Pseudomonadota</taxon>
        <taxon>Alphaproteobacteria</taxon>
        <taxon>Hyphomicrobiales</taxon>
        <taxon>Methylobacteriaceae</taxon>
        <taxon>Microvirga</taxon>
    </lineage>
</organism>
<evidence type="ECO:0000313" key="2">
    <source>
        <dbReference type="EMBL" id="RDI58570.1"/>
    </source>
</evidence>
<gene>
    <name evidence="2" type="ORF">DES45_10593</name>
</gene>
<reference evidence="2 3" key="1">
    <citation type="submission" date="2018-07" db="EMBL/GenBank/DDBJ databases">
        <title>Genomic Encyclopedia of Type Strains, Phase IV (KMG-IV): sequencing the most valuable type-strain genomes for metagenomic binning, comparative biology and taxonomic classification.</title>
        <authorList>
            <person name="Goeker M."/>
        </authorList>
    </citation>
    <scope>NUCLEOTIDE SEQUENCE [LARGE SCALE GENOMIC DNA]</scope>
    <source>
        <strain evidence="2 3">DSM 14364</strain>
    </source>
</reference>
<feature type="region of interest" description="Disordered" evidence="1">
    <location>
        <begin position="73"/>
        <end position="95"/>
    </location>
</feature>
<proteinExistence type="predicted"/>
<dbReference type="EMBL" id="QQBB01000005">
    <property type="protein sequence ID" value="RDI58570.1"/>
    <property type="molecule type" value="Genomic_DNA"/>
</dbReference>
<dbReference type="AlphaFoldDB" id="A0A370HJP0"/>
<name>A0A370HJP0_9HYPH</name>
<dbReference type="RefSeq" id="WP_114770594.1">
    <property type="nucleotide sequence ID" value="NZ_QQBB01000005.1"/>
</dbReference>
<evidence type="ECO:0000256" key="1">
    <source>
        <dbReference type="SAM" id="MobiDB-lite"/>
    </source>
</evidence>
<keyword evidence="3" id="KW-1185">Reference proteome</keyword>
<dbReference type="Proteomes" id="UP000254925">
    <property type="component" value="Unassembled WGS sequence"/>
</dbReference>
<dbReference type="OrthoDB" id="7992833at2"/>
<sequence>MPVSPPVLPLAPETDELVVERSPHEPSVWLIHHRETRLVVGTAPWRSTRQLLRRSAFQHPSCYALVGKASLRPGAPPVPGTHVGRTGRPPARVRQHRNAPPLASLRAITLISIDNGRGLGLEEAAALEQALHEEVASAGSHALVSRAPRDRGLSPGVVTRVNRWLEILRWMLPVAQCLILEPESNGVGLDDGRPGDVLPAAEGMAPPIIGWTRDVPKALLHRPDVQRFRLERGGVEASAVLVDGWCILEKGSRARAGEISSIQAGLRNKRNELRKAGVLKRVRGRKDVLVATDHVGVPSLTNLTRLLLGNNAGPALWQPVT</sequence>
<protein>
    <submittedName>
        <fullName evidence="2">Uncharacterized protein</fullName>
    </submittedName>
</protein>
<comment type="caution">
    <text evidence="2">The sequence shown here is derived from an EMBL/GenBank/DDBJ whole genome shotgun (WGS) entry which is preliminary data.</text>
</comment>
<evidence type="ECO:0000313" key="3">
    <source>
        <dbReference type="Proteomes" id="UP000254925"/>
    </source>
</evidence>
<accession>A0A370HJP0</accession>